<dbReference type="SMART" id="SM00530">
    <property type="entry name" value="HTH_XRE"/>
    <property type="match status" value="1"/>
</dbReference>
<gene>
    <name evidence="2" type="ORF">FHX40_4403</name>
</gene>
<reference evidence="2 3" key="1">
    <citation type="submission" date="2019-06" db="EMBL/GenBank/DDBJ databases">
        <title>Sequencing the genomes of 1000 actinobacteria strains.</title>
        <authorList>
            <person name="Klenk H.-P."/>
        </authorList>
    </citation>
    <scope>NUCLEOTIDE SEQUENCE [LARGE SCALE GENOMIC DNA]</scope>
    <source>
        <strain evidence="2 3">DSM 43186</strain>
    </source>
</reference>
<dbReference type="CDD" id="cd00093">
    <property type="entry name" value="HTH_XRE"/>
    <property type="match status" value="1"/>
</dbReference>
<dbReference type="EMBL" id="VFPQ01000001">
    <property type="protein sequence ID" value="TQM77632.1"/>
    <property type="molecule type" value="Genomic_DNA"/>
</dbReference>
<accession>A0A543J487</accession>
<dbReference type="Pfam" id="PF13560">
    <property type="entry name" value="HTH_31"/>
    <property type="match status" value="1"/>
</dbReference>
<dbReference type="GO" id="GO:0003677">
    <property type="term" value="F:DNA binding"/>
    <property type="evidence" value="ECO:0007669"/>
    <property type="project" value="UniProtKB-KW"/>
</dbReference>
<dbReference type="AlphaFoldDB" id="A0A543J487"/>
<evidence type="ECO:0000313" key="3">
    <source>
        <dbReference type="Proteomes" id="UP000319213"/>
    </source>
</evidence>
<dbReference type="OrthoDB" id="4522476at2"/>
<protein>
    <submittedName>
        <fullName evidence="2">DNA-binding XRE family transcriptional regulator</fullName>
    </submittedName>
</protein>
<dbReference type="Proteomes" id="UP000319213">
    <property type="component" value="Unassembled WGS sequence"/>
</dbReference>
<evidence type="ECO:0000259" key="1">
    <source>
        <dbReference type="PROSITE" id="PS50943"/>
    </source>
</evidence>
<proteinExistence type="predicted"/>
<evidence type="ECO:0000313" key="2">
    <source>
        <dbReference type="EMBL" id="TQM77632.1"/>
    </source>
</evidence>
<sequence>MRIVHLKRVRFIRRRKAVGLTQEDLADALHVERSTVGRWERAETEPQPWLRPRLAALLKVTADELEALLADVVPVPGRADDRLVHSSVPLDFSLTDDHTVRILEGFSAYDIASRRQVVAGLAVLSGSALLQPIRQWVAGLPVTPAPADPTPEAITELEQAIVLFRRWDASGAGGLRRKAVVGQLNAVTESLTERHDPETTRRLFHAAAELAQLAGWMAYDQGLHGMAQRYYVLALHACREAAAPALGAKIIGDMTQLSTALGNHTDSLNLTRAALYGLPHSADDRVGDAVRAELLGLEARAYAHLGEREAGNAVRSAEACVEVWQEARGEPRPDWLHYLDQAEVDCLAANVHIELALASDEPRRWRRFAALAERHTLNARAARVAGYTRSRVLDEMRLARVRLAQREPAEAAAVACDALRLAEGARSSLAVDWFVRFDAALAGRHPGCREAAAFHERLRDYLRRAAPQREREIVRAGV</sequence>
<feature type="domain" description="HTH cro/C1-type" evidence="1">
    <location>
        <begin position="9"/>
        <end position="65"/>
    </location>
</feature>
<dbReference type="InterPro" id="IPR010982">
    <property type="entry name" value="Lambda_DNA-bd_dom_sf"/>
</dbReference>
<organism evidence="2 3">
    <name type="scientific">Thermopolyspora flexuosa</name>
    <dbReference type="NCBI Taxonomy" id="103836"/>
    <lineage>
        <taxon>Bacteria</taxon>
        <taxon>Bacillati</taxon>
        <taxon>Actinomycetota</taxon>
        <taxon>Actinomycetes</taxon>
        <taxon>Streptosporangiales</taxon>
        <taxon>Streptosporangiaceae</taxon>
        <taxon>Thermopolyspora</taxon>
    </lineage>
</organism>
<keyword evidence="3" id="KW-1185">Reference proteome</keyword>
<dbReference type="InterPro" id="IPR001387">
    <property type="entry name" value="Cro/C1-type_HTH"/>
</dbReference>
<dbReference type="PROSITE" id="PS50943">
    <property type="entry name" value="HTH_CROC1"/>
    <property type="match status" value="1"/>
</dbReference>
<keyword evidence="2" id="KW-0238">DNA-binding</keyword>
<name>A0A543J487_9ACTN</name>
<dbReference type="Gene3D" id="1.10.260.40">
    <property type="entry name" value="lambda repressor-like DNA-binding domains"/>
    <property type="match status" value="1"/>
</dbReference>
<comment type="caution">
    <text evidence="2">The sequence shown here is derived from an EMBL/GenBank/DDBJ whole genome shotgun (WGS) entry which is preliminary data.</text>
</comment>
<dbReference type="SUPFAM" id="SSF47413">
    <property type="entry name" value="lambda repressor-like DNA-binding domains"/>
    <property type="match status" value="1"/>
</dbReference>